<gene>
    <name evidence="1" type="primary">AVEN_190691_1</name>
    <name evidence="1" type="ORF">CDAR_484751</name>
</gene>
<organism evidence="1 2">
    <name type="scientific">Caerostris darwini</name>
    <dbReference type="NCBI Taxonomy" id="1538125"/>
    <lineage>
        <taxon>Eukaryota</taxon>
        <taxon>Metazoa</taxon>
        <taxon>Ecdysozoa</taxon>
        <taxon>Arthropoda</taxon>
        <taxon>Chelicerata</taxon>
        <taxon>Arachnida</taxon>
        <taxon>Araneae</taxon>
        <taxon>Araneomorphae</taxon>
        <taxon>Entelegynae</taxon>
        <taxon>Araneoidea</taxon>
        <taxon>Araneidae</taxon>
        <taxon>Caerostris</taxon>
    </lineage>
</organism>
<comment type="caution">
    <text evidence="1">The sequence shown here is derived from an EMBL/GenBank/DDBJ whole genome shotgun (WGS) entry which is preliminary data.</text>
</comment>
<reference evidence="1 2" key="1">
    <citation type="submission" date="2021-06" db="EMBL/GenBank/DDBJ databases">
        <title>Caerostris darwini draft genome.</title>
        <authorList>
            <person name="Kono N."/>
            <person name="Arakawa K."/>
        </authorList>
    </citation>
    <scope>NUCLEOTIDE SEQUENCE [LARGE SCALE GENOMIC DNA]</scope>
</reference>
<evidence type="ECO:0000313" key="2">
    <source>
        <dbReference type="Proteomes" id="UP001054837"/>
    </source>
</evidence>
<evidence type="ECO:0000313" key="1">
    <source>
        <dbReference type="EMBL" id="GIY86736.1"/>
    </source>
</evidence>
<protein>
    <submittedName>
        <fullName evidence="1">Uncharacterized protein</fullName>
    </submittedName>
</protein>
<name>A0AAV4WUY3_9ARAC</name>
<accession>A0AAV4WUY3</accession>
<dbReference type="Proteomes" id="UP001054837">
    <property type="component" value="Unassembled WGS sequence"/>
</dbReference>
<sequence length="89" mass="10725">MLRLMGIPAVPFYDVKMKERVNEIRELTKVEDWRFVPGDVNPADLTSRSCNLCELLRSKWWEGPKWFYKSPEFWPYTEITLPEEAMQER</sequence>
<dbReference type="EMBL" id="BPLQ01015238">
    <property type="protein sequence ID" value="GIY86736.1"/>
    <property type="molecule type" value="Genomic_DNA"/>
</dbReference>
<proteinExistence type="predicted"/>
<dbReference type="AlphaFoldDB" id="A0AAV4WUY3"/>
<keyword evidence="2" id="KW-1185">Reference proteome</keyword>